<dbReference type="GO" id="GO:0003677">
    <property type="term" value="F:DNA binding"/>
    <property type="evidence" value="ECO:0007669"/>
    <property type="project" value="InterPro"/>
</dbReference>
<dbReference type="CDD" id="cd00093">
    <property type="entry name" value="HTH_XRE"/>
    <property type="match status" value="1"/>
</dbReference>
<evidence type="ECO:0000259" key="1">
    <source>
        <dbReference type="PROSITE" id="PS50943"/>
    </source>
</evidence>
<comment type="caution">
    <text evidence="2">The sequence shown here is derived from an EMBL/GenBank/DDBJ whole genome shotgun (WGS) entry which is preliminary data.</text>
</comment>
<dbReference type="RefSeq" id="WP_022339986.1">
    <property type="nucleotide sequence ID" value="NZ_JANRHJ010000007.1"/>
</dbReference>
<dbReference type="InterPro" id="IPR001387">
    <property type="entry name" value="Cro/C1-type_HTH"/>
</dbReference>
<dbReference type="Gene3D" id="1.10.260.40">
    <property type="entry name" value="lambda repressor-like DNA-binding domains"/>
    <property type="match status" value="1"/>
</dbReference>
<dbReference type="Pfam" id="PF01381">
    <property type="entry name" value="HTH_3"/>
    <property type="match status" value="1"/>
</dbReference>
<keyword evidence="3" id="KW-1185">Reference proteome</keyword>
<name>A0AAW5N7E8_9BACT</name>
<accession>A0AAW5N7E8</accession>
<organism evidence="2 3">
    <name type="scientific">Phocaeicola barnesiae</name>
    <dbReference type="NCBI Taxonomy" id="376804"/>
    <lineage>
        <taxon>Bacteria</taxon>
        <taxon>Pseudomonadati</taxon>
        <taxon>Bacteroidota</taxon>
        <taxon>Bacteroidia</taxon>
        <taxon>Bacteroidales</taxon>
        <taxon>Bacteroidaceae</taxon>
        <taxon>Phocaeicola</taxon>
    </lineage>
</organism>
<dbReference type="SMART" id="SM00530">
    <property type="entry name" value="HTH_XRE"/>
    <property type="match status" value="1"/>
</dbReference>
<dbReference type="SUPFAM" id="SSF47413">
    <property type="entry name" value="lambda repressor-like DNA-binding domains"/>
    <property type="match status" value="1"/>
</dbReference>
<dbReference type="EMBL" id="JANRHJ010000007">
    <property type="protein sequence ID" value="MCR8873863.1"/>
    <property type="molecule type" value="Genomic_DNA"/>
</dbReference>
<dbReference type="InterPro" id="IPR010982">
    <property type="entry name" value="Lambda_DNA-bd_dom_sf"/>
</dbReference>
<sequence>MNSIDTDNMLSVLDNYTLDNPDDISRDIANDFRRRRVEKNLTREEVAAKAGVAVSNIVRFEQKGLISLKNLIGLAIALGYVSELRNLFVQPKYDTMEELTQIRKNSNKKRAYKQDED</sequence>
<protein>
    <submittedName>
        <fullName evidence="2">Helix-turn-helix transcriptional regulator</fullName>
    </submittedName>
</protein>
<dbReference type="AlphaFoldDB" id="A0AAW5N7E8"/>
<reference evidence="2 3" key="1">
    <citation type="submission" date="2022-08" db="EMBL/GenBank/DDBJ databases">
        <authorList>
            <person name="Zeman M."/>
            <person name="Kubasova T."/>
        </authorList>
    </citation>
    <scope>NUCLEOTIDE SEQUENCE [LARGE SCALE GENOMIC DNA]</scope>
    <source>
        <strain evidence="2 3">ET62</strain>
    </source>
</reference>
<feature type="domain" description="HTH cro/C1-type" evidence="1">
    <location>
        <begin position="32"/>
        <end position="84"/>
    </location>
</feature>
<dbReference type="PROSITE" id="PS50943">
    <property type="entry name" value="HTH_CROC1"/>
    <property type="match status" value="1"/>
</dbReference>
<evidence type="ECO:0000313" key="2">
    <source>
        <dbReference type="EMBL" id="MCR8873863.1"/>
    </source>
</evidence>
<dbReference type="Proteomes" id="UP001204579">
    <property type="component" value="Unassembled WGS sequence"/>
</dbReference>
<gene>
    <name evidence="2" type="ORF">NW209_07535</name>
</gene>
<proteinExistence type="predicted"/>
<evidence type="ECO:0000313" key="3">
    <source>
        <dbReference type="Proteomes" id="UP001204579"/>
    </source>
</evidence>